<keyword evidence="3" id="KW-1185">Reference proteome</keyword>
<dbReference type="OrthoDB" id="1684416at2759"/>
<reference evidence="2 3" key="1">
    <citation type="submission" date="2019-05" db="EMBL/GenBank/DDBJ databases">
        <title>Another draft genome of Portunus trituberculatus and its Hox gene families provides insights of decapod evolution.</title>
        <authorList>
            <person name="Jeong J.-H."/>
            <person name="Song I."/>
            <person name="Kim S."/>
            <person name="Choi T."/>
            <person name="Kim D."/>
            <person name="Ryu S."/>
            <person name="Kim W."/>
        </authorList>
    </citation>
    <scope>NUCLEOTIDE SEQUENCE [LARGE SCALE GENOMIC DNA]</scope>
    <source>
        <tissue evidence="2">Muscle</tissue>
    </source>
</reference>
<protein>
    <submittedName>
        <fullName evidence="2">Uncharacterized protein</fullName>
    </submittedName>
</protein>
<feature type="compositionally biased region" description="Polar residues" evidence="1">
    <location>
        <begin position="10"/>
        <end position="29"/>
    </location>
</feature>
<dbReference type="EMBL" id="VSRR010057147">
    <property type="protein sequence ID" value="MPC81496.1"/>
    <property type="molecule type" value="Genomic_DNA"/>
</dbReference>
<name>A0A5B7IHH9_PORTR</name>
<dbReference type="Proteomes" id="UP000324222">
    <property type="component" value="Unassembled WGS sequence"/>
</dbReference>
<feature type="region of interest" description="Disordered" evidence="1">
    <location>
        <begin position="1"/>
        <end position="42"/>
    </location>
</feature>
<evidence type="ECO:0000313" key="3">
    <source>
        <dbReference type="Proteomes" id="UP000324222"/>
    </source>
</evidence>
<accession>A0A5B7IHH9</accession>
<comment type="caution">
    <text evidence="2">The sequence shown here is derived from an EMBL/GenBank/DDBJ whole genome shotgun (WGS) entry which is preliminary data.</text>
</comment>
<evidence type="ECO:0000256" key="1">
    <source>
        <dbReference type="SAM" id="MobiDB-lite"/>
    </source>
</evidence>
<evidence type="ECO:0000313" key="2">
    <source>
        <dbReference type="EMBL" id="MPC81496.1"/>
    </source>
</evidence>
<gene>
    <name evidence="2" type="ORF">E2C01_076116</name>
</gene>
<proteinExistence type="predicted"/>
<organism evidence="2 3">
    <name type="scientific">Portunus trituberculatus</name>
    <name type="common">Swimming crab</name>
    <name type="synonym">Neptunus trituberculatus</name>
    <dbReference type="NCBI Taxonomy" id="210409"/>
    <lineage>
        <taxon>Eukaryota</taxon>
        <taxon>Metazoa</taxon>
        <taxon>Ecdysozoa</taxon>
        <taxon>Arthropoda</taxon>
        <taxon>Crustacea</taxon>
        <taxon>Multicrustacea</taxon>
        <taxon>Malacostraca</taxon>
        <taxon>Eumalacostraca</taxon>
        <taxon>Eucarida</taxon>
        <taxon>Decapoda</taxon>
        <taxon>Pleocyemata</taxon>
        <taxon>Brachyura</taxon>
        <taxon>Eubrachyura</taxon>
        <taxon>Portunoidea</taxon>
        <taxon>Portunidae</taxon>
        <taxon>Portuninae</taxon>
        <taxon>Portunus</taxon>
    </lineage>
</organism>
<sequence length="42" mass="4716">MPKTKPMVLQPTSQIPTVPQSPDFATNSRLRSRTRADSTFNL</sequence>
<dbReference type="AlphaFoldDB" id="A0A5B7IHH9"/>